<dbReference type="Pfam" id="PF00583">
    <property type="entry name" value="Acetyltransf_1"/>
    <property type="match status" value="1"/>
</dbReference>
<dbReference type="PROSITE" id="PS51186">
    <property type="entry name" value="GNAT"/>
    <property type="match status" value="1"/>
</dbReference>
<evidence type="ECO:0000313" key="2">
    <source>
        <dbReference type="EMBL" id="NYD41633.1"/>
    </source>
</evidence>
<dbReference type="InterPro" id="IPR016181">
    <property type="entry name" value="Acyl_CoA_acyltransferase"/>
</dbReference>
<reference evidence="2 3" key="1">
    <citation type="submission" date="2020-07" db="EMBL/GenBank/DDBJ databases">
        <title>Sequencing the genomes of 1000 actinobacteria strains.</title>
        <authorList>
            <person name="Klenk H.-P."/>
        </authorList>
    </citation>
    <scope>NUCLEOTIDE SEQUENCE [LARGE SCALE GENOMIC DNA]</scope>
    <source>
        <strain evidence="2 3">DSM 21350</strain>
    </source>
</reference>
<comment type="caution">
    <text evidence="2">The sequence shown here is derived from an EMBL/GenBank/DDBJ whole genome shotgun (WGS) entry which is preliminary data.</text>
</comment>
<dbReference type="AlphaFoldDB" id="A0A7Y9JAR3"/>
<proteinExistence type="predicted"/>
<dbReference type="Gene3D" id="3.40.630.30">
    <property type="match status" value="1"/>
</dbReference>
<organism evidence="2 3">
    <name type="scientific">Nocardioides panaciterrulae</name>
    <dbReference type="NCBI Taxonomy" id="661492"/>
    <lineage>
        <taxon>Bacteria</taxon>
        <taxon>Bacillati</taxon>
        <taxon>Actinomycetota</taxon>
        <taxon>Actinomycetes</taxon>
        <taxon>Propionibacteriales</taxon>
        <taxon>Nocardioidaceae</taxon>
        <taxon>Nocardioides</taxon>
    </lineage>
</organism>
<dbReference type="SUPFAM" id="SSF55729">
    <property type="entry name" value="Acyl-CoA N-acyltransferases (Nat)"/>
    <property type="match status" value="1"/>
</dbReference>
<keyword evidence="3" id="KW-1185">Reference proteome</keyword>
<dbReference type="InterPro" id="IPR000182">
    <property type="entry name" value="GNAT_dom"/>
</dbReference>
<dbReference type="CDD" id="cd04301">
    <property type="entry name" value="NAT_SF"/>
    <property type="match status" value="1"/>
</dbReference>
<gene>
    <name evidence="2" type="ORF">BJZ21_001716</name>
</gene>
<protein>
    <submittedName>
        <fullName evidence="2">GNAT superfamily N-acetyltransferase</fullName>
    </submittedName>
</protein>
<evidence type="ECO:0000313" key="3">
    <source>
        <dbReference type="Proteomes" id="UP000535511"/>
    </source>
</evidence>
<dbReference type="EMBL" id="JACCBG010000001">
    <property type="protein sequence ID" value="NYD41633.1"/>
    <property type="molecule type" value="Genomic_DNA"/>
</dbReference>
<accession>A0A7Y9JAR3</accession>
<dbReference type="Proteomes" id="UP000535511">
    <property type="component" value="Unassembled WGS sequence"/>
</dbReference>
<feature type="domain" description="N-acetyltransferase" evidence="1">
    <location>
        <begin position="118"/>
        <end position="260"/>
    </location>
</feature>
<keyword evidence="2" id="KW-0808">Transferase</keyword>
<sequence length="260" mass="27895">MDVRSLGYRTDLALLQLDGSVVEDRGTHLVVRTPANPSFHWGNFLLLATPPQPGSGRFWLERFEQEFPGLQHRALGVDGTTGSTDDLAALAEVGLEADASSVMTATSVHAPPHPHPTAVVRPLVSDDDWAQQVALAVAGEPEHYSEEFATSRAAAHRRNVETGHGQWFGAFLDGRLSSSLGIFTAGEGLARFQEVKTHPEARGQGLAGTLVHAASRHALDEMGARTLVMVADPGYLAIRVYRSVGFADTETQLGADRARA</sequence>
<name>A0A7Y9JAR3_9ACTN</name>
<dbReference type="GO" id="GO:0016747">
    <property type="term" value="F:acyltransferase activity, transferring groups other than amino-acyl groups"/>
    <property type="evidence" value="ECO:0007669"/>
    <property type="project" value="InterPro"/>
</dbReference>
<evidence type="ECO:0000259" key="1">
    <source>
        <dbReference type="PROSITE" id="PS51186"/>
    </source>
</evidence>